<dbReference type="InterPro" id="IPR006665">
    <property type="entry name" value="OmpA-like"/>
</dbReference>
<comment type="caution">
    <text evidence="7">The sequence shown here is derived from an EMBL/GenBank/DDBJ whole genome shotgun (WGS) entry which is preliminary data.</text>
</comment>
<protein>
    <submittedName>
        <fullName evidence="7">OmpA family protein</fullName>
    </submittedName>
</protein>
<dbReference type="InterPro" id="IPR006664">
    <property type="entry name" value="OMP_bac"/>
</dbReference>
<name>A0ABT1AEX2_9RALS</name>
<dbReference type="Pfam" id="PF00691">
    <property type="entry name" value="OmpA"/>
    <property type="match status" value="1"/>
</dbReference>
<dbReference type="PANTHER" id="PTHR30329">
    <property type="entry name" value="STATOR ELEMENT OF FLAGELLAR MOTOR COMPLEX"/>
    <property type="match status" value="1"/>
</dbReference>
<evidence type="ECO:0000256" key="3">
    <source>
        <dbReference type="ARBA" id="ARBA00023237"/>
    </source>
</evidence>
<dbReference type="PANTHER" id="PTHR30329:SF21">
    <property type="entry name" value="LIPOPROTEIN YIAD-RELATED"/>
    <property type="match status" value="1"/>
</dbReference>
<accession>A0ABT1AEX2</accession>
<dbReference type="SUPFAM" id="SSF103088">
    <property type="entry name" value="OmpA-like"/>
    <property type="match status" value="1"/>
</dbReference>
<reference evidence="7" key="2">
    <citation type="journal article" date="2023" name="Front. Microbiol.">
        <title>Ralstonia chuxiongensis sp. nov., Ralstonia mojiangensis sp. nov., and Ralstonia soli sp. nov., isolated from tobacco fields, are three novel species in the family Burkholderiaceae.</title>
        <authorList>
            <person name="Lu C.H."/>
            <person name="Zhang Y.Y."/>
            <person name="Jiang N."/>
            <person name="Chen W."/>
            <person name="Shao X."/>
            <person name="Zhao Z.M."/>
            <person name="Lu W.L."/>
            <person name="Hu X."/>
            <person name="Xi Y.X."/>
            <person name="Zou S.Y."/>
            <person name="Wei Q.J."/>
            <person name="Lin Z.L."/>
            <person name="Gong L."/>
            <person name="Gai X.T."/>
            <person name="Zhang L.Q."/>
            <person name="Li J.Y."/>
            <person name="Jin Y."/>
            <person name="Xia Z.Y."/>
        </authorList>
    </citation>
    <scope>NUCLEOTIDE SEQUENCE</scope>
    <source>
        <strain evidence="7">21MJYT02-11</strain>
    </source>
</reference>
<proteinExistence type="predicted"/>
<keyword evidence="3" id="KW-0998">Cell outer membrane</keyword>
<dbReference type="InterPro" id="IPR036737">
    <property type="entry name" value="OmpA-like_sf"/>
</dbReference>
<feature type="region of interest" description="Disordered" evidence="5">
    <location>
        <begin position="192"/>
        <end position="225"/>
    </location>
</feature>
<dbReference type="EMBL" id="JAMXHT010000001">
    <property type="protein sequence ID" value="MCO5396858.1"/>
    <property type="molecule type" value="Genomic_DNA"/>
</dbReference>
<dbReference type="PROSITE" id="PS51123">
    <property type="entry name" value="OMPA_2"/>
    <property type="match status" value="1"/>
</dbReference>
<evidence type="ECO:0000259" key="6">
    <source>
        <dbReference type="PROSITE" id="PS51123"/>
    </source>
</evidence>
<evidence type="ECO:0000313" key="7">
    <source>
        <dbReference type="EMBL" id="MCO5396858.1"/>
    </source>
</evidence>
<gene>
    <name evidence="7" type="ORF">NG900_01470</name>
</gene>
<dbReference type="CDD" id="cd07185">
    <property type="entry name" value="OmpA_C-like"/>
    <property type="match status" value="1"/>
</dbReference>
<evidence type="ECO:0000256" key="5">
    <source>
        <dbReference type="SAM" id="MobiDB-lite"/>
    </source>
</evidence>
<dbReference type="Proteomes" id="UP001162811">
    <property type="component" value="Unassembled WGS sequence"/>
</dbReference>
<comment type="subcellular location">
    <subcellularLocation>
        <location evidence="1">Cell outer membrane</location>
    </subcellularLocation>
</comment>
<keyword evidence="8" id="KW-1185">Reference proteome</keyword>
<evidence type="ECO:0000256" key="4">
    <source>
        <dbReference type="PROSITE-ProRule" id="PRU00473"/>
    </source>
</evidence>
<evidence type="ECO:0000313" key="8">
    <source>
        <dbReference type="Proteomes" id="UP001162811"/>
    </source>
</evidence>
<keyword evidence="2 4" id="KW-0472">Membrane</keyword>
<reference evidence="7" key="1">
    <citation type="submission" date="2022-06" db="EMBL/GenBank/DDBJ databases">
        <authorList>
            <person name="Lu C.-H."/>
        </authorList>
    </citation>
    <scope>NUCLEOTIDE SEQUENCE</scope>
    <source>
        <strain evidence="7">21MJYT02-11</strain>
    </source>
</reference>
<evidence type="ECO:0000256" key="1">
    <source>
        <dbReference type="ARBA" id="ARBA00004442"/>
    </source>
</evidence>
<sequence length="225" mass="24102">MKQDGATVRGCYGDGDVSHGKLKVRNISGTFEGGVEPNGYLRYLRDGGKQSWRGVVSFNPEGDRAAVLEFPATATAQTTVFRNAVSSVGWKTAAYQGTCPGLDSDPVGKALEQDKHITLYGVNFDLDADTLRTDSHPALDNVVKAAKAHPDWKLTIEGHTDNSGGDAHNQDLSQRRAASVRQYLINAGIPGDRLTAQGFGASRPVAPNTTPAGRAQNRRVEVARQ</sequence>
<organism evidence="7 8">
    <name type="scientific">Ralstonia soli</name>
    <dbReference type="NCBI Taxonomy" id="2953896"/>
    <lineage>
        <taxon>Bacteria</taxon>
        <taxon>Pseudomonadati</taxon>
        <taxon>Pseudomonadota</taxon>
        <taxon>Betaproteobacteria</taxon>
        <taxon>Burkholderiales</taxon>
        <taxon>Burkholderiaceae</taxon>
        <taxon>Ralstonia</taxon>
    </lineage>
</organism>
<dbReference type="PRINTS" id="PR01023">
    <property type="entry name" value="NAFLGMOTY"/>
</dbReference>
<dbReference type="PRINTS" id="PR01021">
    <property type="entry name" value="OMPADOMAIN"/>
</dbReference>
<dbReference type="InterPro" id="IPR050330">
    <property type="entry name" value="Bact_OuterMem_StrucFunc"/>
</dbReference>
<feature type="domain" description="OmpA-like" evidence="6">
    <location>
        <begin position="113"/>
        <end position="225"/>
    </location>
</feature>
<dbReference type="Gene3D" id="3.30.1330.60">
    <property type="entry name" value="OmpA-like domain"/>
    <property type="match status" value="1"/>
</dbReference>
<evidence type="ECO:0000256" key="2">
    <source>
        <dbReference type="ARBA" id="ARBA00023136"/>
    </source>
</evidence>